<evidence type="ECO:0000313" key="3">
    <source>
        <dbReference type="Proteomes" id="UP000015453"/>
    </source>
</evidence>
<organism evidence="2 3">
    <name type="scientific">Genlisea aurea</name>
    <dbReference type="NCBI Taxonomy" id="192259"/>
    <lineage>
        <taxon>Eukaryota</taxon>
        <taxon>Viridiplantae</taxon>
        <taxon>Streptophyta</taxon>
        <taxon>Embryophyta</taxon>
        <taxon>Tracheophyta</taxon>
        <taxon>Spermatophyta</taxon>
        <taxon>Magnoliopsida</taxon>
        <taxon>eudicotyledons</taxon>
        <taxon>Gunneridae</taxon>
        <taxon>Pentapetalae</taxon>
        <taxon>asterids</taxon>
        <taxon>lamiids</taxon>
        <taxon>Lamiales</taxon>
        <taxon>Lentibulariaceae</taxon>
        <taxon>Genlisea</taxon>
    </lineage>
</organism>
<sequence length="436" mass="48827">MAEEAQALLNQASRKKSFARCASNARDELHSFRSWLKWLCVDQSDAWTACLSWIVFSVLAIAVPAVSHFGLSCGECDALHSRPFDAVAQVSLSSIAALSFVCLSTFVRRFGLRRFLFFDRLRDESETVRKEYTLQFQRSFTLLFVFVLPCFAAESAYKIWWYTSGGTRIPFLGNHIVSNTVACVLELSSWFYRTAVFFLVCILFRLICYLQILRMKDFANVFLVDSHVESVLRKHLRIRRHLRIISHRYRPFILWALIFITASLFASLLVTTKPGGDVNIYHSGELALSSVSLLAGLTILLRSAARITHKAQAVTALAAKWHVCATIDSSFDGTETETPVGGGGGAAEEVEFCDGVSSDSSSLCDEEDEVDNTKLVPSYAYSTISFQKRQALVSYFENNRAGITVYGFMLDRTSLHTVFGIELSLVLWLLGKTIGI</sequence>
<dbReference type="OrthoDB" id="1916325at2759"/>
<feature type="transmembrane region" description="Helical" evidence="1">
    <location>
        <begin position="139"/>
        <end position="160"/>
    </location>
</feature>
<proteinExistence type="predicted"/>
<reference evidence="2 3" key="1">
    <citation type="journal article" date="2013" name="BMC Genomics">
        <title>The miniature genome of a carnivorous plant Genlisea aurea contains a low number of genes and short non-coding sequences.</title>
        <authorList>
            <person name="Leushkin E.V."/>
            <person name="Sutormin R.A."/>
            <person name="Nabieva E.R."/>
            <person name="Penin A.A."/>
            <person name="Kondrashov A.S."/>
            <person name="Logacheva M.D."/>
        </authorList>
    </citation>
    <scope>NUCLEOTIDE SEQUENCE [LARGE SCALE GENOMIC DNA]</scope>
</reference>
<dbReference type="Pfam" id="PF12056">
    <property type="entry name" value="DUF3537"/>
    <property type="match status" value="1"/>
</dbReference>
<keyword evidence="1" id="KW-1133">Transmembrane helix</keyword>
<comment type="caution">
    <text evidence="2">The sequence shown here is derived from an EMBL/GenBank/DDBJ whole genome shotgun (WGS) entry which is preliminary data.</text>
</comment>
<feature type="transmembrane region" description="Helical" evidence="1">
    <location>
        <begin position="86"/>
        <end position="107"/>
    </location>
</feature>
<dbReference type="EMBL" id="AUSU01009411">
    <property type="protein sequence ID" value="EPS58234.1"/>
    <property type="molecule type" value="Genomic_DNA"/>
</dbReference>
<dbReference type="PANTHER" id="PTHR31963">
    <property type="entry name" value="RAS GUANINE NUCLEOTIDE EXCHANGE FACTOR K"/>
    <property type="match status" value="1"/>
</dbReference>
<evidence type="ECO:0000313" key="2">
    <source>
        <dbReference type="EMBL" id="EPS58234.1"/>
    </source>
</evidence>
<evidence type="ECO:0000256" key="1">
    <source>
        <dbReference type="SAM" id="Phobius"/>
    </source>
</evidence>
<protein>
    <recommendedName>
        <fullName evidence="4">Extracellular ligand-gated ion channel</fullName>
    </recommendedName>
</protein>
<feature type="transmembrane region" description="Helical" evidence="1">
    <location>
        <begin position="190"/>
        <end position="210"/>
    </location>
</feature>
<feature type="transmembrane region" description="Helical" evidence="1">
    <location>
        <begin position="46"/>
        <end position="66"/>
    </location>
</feature>
<keyword evidence="1" id="KW-0472">Membrane</keyword>
<name>S8BV33_9LAMI</name>
<dbReference type="Proteomes" id="UP000015453">
    <property type="component" value="Unassembled WGS sequence"/>
</dbReference>
<feature type="transmembrane region" description="Helical" evidence="1">
    <location>
        <begin position="280"/>
        <end position="301"/>
    </location>
</feature>
<feature type="transmembrane region" description="Helical" evidence="1">
    <location>
        <begin position="249"/>
        <end position="268"/>
    </location>
</feature>
<dbReference type="AlphaFoldDB" id="S8BV33"/>
<accession>S8BV33</accession>
<keyword evidence="1" id="KW-0812">Transmembrane</keyword>
<keyword evidence="3" id="KW-1185">Reference proteome</keyword>
<evidence type="ECO:0008006" key="4">
    <source>
        <dbReference type="Google" id="ProtNLM"/>
    </source>
</evidence>
<dbReference type="InterPro" id="IPR021924">
    <property type="entry name" value="DUF3537"/>
</dbReference>
<dbReference type="PANTHER" id="PTHR31963:SF16">
    <property type="entry name" value="OS06G0635200 PROTEIN"/>
    <property type="match status" value="1"/>
</dbReference>
<gene>
    <name evidence="2" type="ORF">M569_16581</name>
</gene>